<accession>A0A3B0CFM5</accession>
<proteinExistence type="predicted"/>
<keyword evidence="4 6" id="KW-1133">Transmembrane helix</keyword>
<comment type="caution">
    <text evidence="9">The sequence shown here is derived from an EMBL/GenBank/DDBJ whole genome shotgun (WGS) entry which is preliminary data.</text>
</comment>
<evidence type="ECO:0000256" key="4">
    <source>
        <dbReference type="ARBA" id="ARBA00022989"/>
    </source>
</evidence>
<feature type="transmembrane region" description="Helical" evidence="6">
    <location>
        <begin position="20"/>
        <end position="42"/>
    </location>
</feature>
<organism evidence="9 10">
    <name type="scientific">Ulvibacterium marinum</name>
    <dbReference type="NCBI Taxonomy" id="2419782"/>
    <lineage>
        <taxon>Bacteria</taxon>
        <taxon>Pseudomonadati</taxon>
        <taxon>Bacteroidota</taxon>
        <taxon>Flavobacteriia</taxon>
        <taxon>Flavobacteriales</taxon>
        <taxon>Flavobacteriaceae</taxon>
        <taxon>Ulvibacterium</taxon>
    </lineage>
</organism>
<name>A0A3B0CFM5_9FLAO</name>
<dbReference type="EMBL" id="RBCJ01000001">
    <property type="protein sequence ID" value="RKN82929.1"/>
    <property type="molecule type" value="Genomic_DNA"/>
</dbReference>
<evidence type="ECO:0000259" key="8">
    <source>
        <dbReference type="Pfam" id="PF12704"/>
    </source>
</evidence>
<feature type="transmembrane region" description="Helical" evidence="6">
    <location>
        <begin position="360"/>
        <end position="384"/>
    </location>
</feature>
<feature type="domain" description="ABC3 transporter permease C-terminal" evidence="7">
    <location>
        <begin position="668"/>
        <end position="781"/>
    </location>
</feature>
<dbReference type="InterPro" id="IPR050250">
    <property type="entry name" value="Macrolide_Exporter_MacB"/>
</dbReference>
<feature type="domain" description="ABC3 transporter permease C-terminal" evidence="7">
    <location>
        <begin position="272"/>
        <end position="382"/>
    </location>
</feature>
<feature type="domain" description="MacB-like periplasmic core" evidence="8">
    <location>
        <begin position="21"/>
        <end position="232"/>
    </location>
</feature>
<feature type="transmembrane region" description="Helical" evidence="6">
    <location>
        <begin position="748"/>
        <end position="769"/>
    </location>
</feature>
<keyword evidence="5 6" id="KW-0472">Membrane</keyword>
<dbReference type="AlphaFoldDB" id="A0A3B0CFM5"/>
<reference evidence="9 10" key="1">
    <citation type="submission" date="2018-10" db="EMBL/GenBank/DDBJ databases">
        <title>Ulvibacterium marinum gen. nov., sp. nov., a novel marine bacterium of the family Flavobacteriaceae, isolated from a culture of the green alga Ulva prolifera.</title>
        <authorList>
            <person name="Zhang Z."/>
        </authorList>
    </citation>
    <scope>NUCLEOTIDE SEQUENCE [LARGE SCALE GENOMIC DNA]</scope>
    <source>
        <strain evidence="9 10">CCMM003</strain>
    </source>
</reference>
<evidence type="ECO:0000256" key="5">
    <source>
        <dbReference type="ARBA" id="ARBA00023136"/>
    </source>
</evidence>
<feature type="transmembrane region" description="Helical" evidence="6">
    <location>
        <begin position="405"/>
        <end position="428"/>
    </location>
</feature>
<evidence type="ECO:0000313" key="10">
    <source>
        <dbReference type="Proteomes" id="UP000276603"/>
    </source>
</evidence>
<dbReference type="PANTHER" id="PTHR30572:SF18">
    <property type="entry name" value="ABC-TYPE MACROLIDE FAMILY EXPORT SYSTEM PERMEASE COMPONENT 2"/>
    <property type="match status" value="1"/>
</dbReference>
<dbReference type="Pfam" id="PF12704">
    <property type="entry name" value="MacB_PCD"/>
    <property type="match status" value="2"/>
</dbReference>
<sequence length="788" mass="88733">MLKHHLFLFFRNIKKNKSIFLINTVGLGIGIASFLVLAVYVYNDLTYNHFNTNLSNIYRIREGESFQTKGPLLPKILEDIPEVENGTRVFDWDGYRLSYGEVAFEENLKYVDNGFFSIFTFPFVEGSAKNAIQDKFGVVISTDFAKKYFGDTPALGKQFQVKFEDVFLTVNGVVDIPRNSSIQFDIVASYETGETISPWIKEAHDWYNTFSESYVLLAQGTDLKDVKPKLQTIVKENFLPVGKNETDLDLFPFADYHSTVESNRTLIVILALVALGILGIAIVNFINLTITNSLTRTKEIGIKKVFGATGNFLFRQIMTESMLMGLGALCLGIILTLALLPTFNGLFETNLSFNPWENPFLIYVLLGIWLIVGIFSGIVPSLVWARGKLVDSLQGKLSNQNKPGFSKYSSIVVQFVIAIVLISGTFLIRKQINYMIDKDPKFDSQNSIVAQTDYWQYKNLEAASQNLEIISKELEATPYVATTSFTGSIPGDYDENYNTFYPEAKSSLPNIGLRKSYVGKNYFKTMGISVLSGHGFDQPPTSLKNTVVLNRTAMNKLGFEKAEGQIIRESSESGQPYRIIGVIDDFSYQGSQHETQPLAHFYSERENFMDWDYLVVRAEKGASSAAVRLLQEKWKDLLPEGSLTHFFADNKLNAYYTEYKRVNTLITCFSALAIILSCIGLFALASYAMARRTKEIGIRKVNGATITQILSLLNKDFLKWVVLAFLIAVPLAWYGLEKWLEGFAYKTTMSWWIFALAGLITLSIALLTVSWQSFRAATANPVEALREE</sequence>
<evidence type="ECO:0000259" key="7">
    <source>
        <dbReference type="Pfam" id="PF02687"/>
    </source>
</evidence>
<keyword evidence="3 6" id="KW-0812">Transmembrane</keyword>
<keyword evidence="10" id="KW-1185">Reference proteome</keyword>
<evidence type="ECO:0000256" key="2">
    <source>
        <dbReference type="ARBA" id="ARBA00022475"/>
    </source>
</evidence>
<dbReference type="Pfam" id="PF02687">
    <property type="entry name" value="FtsX"/>
    <property type="match status" value="2"/>
</dbReference>
<comment type="subcellular location">
    <subcellularLocation>
        <location evidence="1">Cell membrane</location>
        <topology evidence="1">Multi-pass membrane protein</topology>
    </subcellularLocation>
</comment>
<dbReference type="InterPro" id="IPR003838">
    <property type="entry name" value="ABC3_permease_C"/>
</dbReference>
<gene>
    <name evidence="9" type="ORF">D7Z94_03545</name>
</gene>
<feature type="transmembrane region" description="Helical" evidence="6">
    <location>
        <begin position="669"/>
        <end position="690"/>
    </location>
</feature>
<dbReference type="OrthoDB" id="8740261at2"/>
<evidence type="ECO:0000313" key="9">
    <source>
        <dbReference type="EMBL" id="RKN82929.1"/>
    </source>
</evidence>
<dbReference type="Proteomes" id="UP000276603">
    <property type="component" value="Unassembled WGS sequence"/>
</dbReference>
<evidence type="ECO:0000256" key="3">
    <source>
        <dbReference type="ARBA" id="ARBA00022692"/>
    </source>
</evidence>
<dbReference type="GO" id="GO:0005886">
    <property type="term" value="C:plasma membrane"/>
    <property type="evidence" value="ECO:0007669"/>
    <property type="project" value="UniProtKB-SubCell"/>
</dbReference>
<evidence type="ECO:0000256" key="6">
    <source>
        <dbReference type="SAM" id="Phobius"/>
    </source>
</evidence>
<dbReference type="PANTHER" id="PTHR30572">
    <property type="entry name" value="MEMBRANE COMPONENT OF TRANSPORTER-RELATED"/>
    <property type="match status" value="1"/>
</dbReference>
<keyword evidence="2" id="KW-1003">Cell membrane</keyword>
<feature type="transmembrane region" description="Helical" evidence="6">
    <location>
        <begin position="322"/>
        <end position="340"/>
    </location>
</feature>
<feature type="transmembrane region" description="Helical" evidence="6">
    <location>
        <begin position="266"/>
        <end position="288"/>
    </location>
</feature>
<feature type="domain" description="MacB-like periplasmic core" evidence="8">
    <location>
        <begin position="416"/>
        <end position="628"/>
    </location>
</feature>
<dbReference type="InterPro" id="IPR025857">
    <property type="entry name" value="MacB_PCD"/>
</dbReference>
<feature type="transmembrane region" description="Helical" evidence="6">
    <location>
        <begin position="717"/>
        <end position="736"/>
    </location>
</feature>
<protein>
    <submittedName>
        <fullName evidence="9">ABC transporter permease</fullName>
    </submittedName>
</protein>
<dbReference type="RefSeq" id="WP_120710136.1">
    <property type="nucleotide sequence ID" value="NZ_RBCJ01000001.1"/>
</dbReference>
<evidence type="ECO:0000256" key="1">
    <source>
        <dbReference type="ARBA" id="ARBA00004651"/>
    </source>
</evidence>
<dbReference type="GO" id="GO:0022857">
    <property type="term" value="F:transmembrane transporter activity"/>
    <property type="evidence" value="ECO:0007669"/>
    <property type="project" value="TreeGrafter"/>
</dbReference>